<reference evidence="2" key="6">
    <citation type="journal article" date="2019" name="bioRxiv">
        <title>Acquired interbacterial defense systems protect against interspecies antagonism in the human gut microbiome.</title>
        <authorList>
            <person name="Ross B.D."/>
            <person name="Verster A.J."/>
            <person name="Radey M.C."/>
            <person name="Schmidtke D.T."/>
            <person name="Pope C.E."/>
            <person name="Hoffman L.R."/>
            <person name="Hajjar A.M."/>
            <person name="Peterson S.B."/>
            <person name="Borenstein E."/>
            <person name="Mougous J.D."/>
        </authorList>
    </citation>
    <scope>NUCLEOTIDE SEQUENCE</scope>
    <source>
        <strain evidence="2">H204</strain>
    </source>
</reference>
<keyword evidence="29" id="KW-1185">Reference proteome</keyword>
<evidence type="ECO:0000313" key="17">
    <source>
        <dbReference type="EMBL" id="SEA97894.1"/>
    </source>
</evidence>
<dbReference type="EMBL" id="FOUM01000020">
    <property type="protein sequence ID" value="SFN09881.1"/>
    <property type="molecule type" value="Genomic_DNA"/>
</dbReference>
<evidence type="ECO:0000313" key="3">
    <source>
        <dbReference type="EMBL" id="KAB6081121.1"/>
    </source>
</evidence>
<evidence type="ECO:0000313" key="29">
    <source>
        <dbReference type="Proteomes" id="UP000435059"/>
    </source>
</evidence>
<reference evidence="9" key="11">
    <citation type="submission" date="2023-08" db="EMBL/GenBank/DDBJ databases">
        <title>Mucin Metabolism Genes Underlie the Key Renovations of Bacteroides xylanisolvens Genomes in Captive Great Apes.</title>
        <authorList>
            <person name="Nishida A.H."/>
        </authorList>
    </citation>
    <scope>NUCLEOTIDE SEQUENCE</scope>
    <source>
        <strain evidence="10">P13.H9</strain>
        <strain evidence="9">P19.10B</strain>
    </source>
</reference>
<reference evidence="11" key="3">
    <citation type="journal article" date="2018" name="BMC Genomics">
        <title>Whole genome sequencing and function prediction of 133 gut anaerobes isolated from chicken caecum in pure cultures.</title>
        <authorList>
            <person name="Medvecky M."/>
            <person name="Cejkova D."/>
            <person name="Polansky O."/>
            <person name="Karasova D."/>
            <person name="Kubasova T."/>
            <person name="Cizek A."/>
            <person name="Rychlik I."/>
        </authorList>
    </citation>
    <scope>NUCLEOTIDE SEQUENCE</scope>
    <source>
        <strain evidence="11">An109</strain>
    </source>
</reference>
<dbReference type="Proteomes" id="UP000747074">
    <property type="component" value="Unassembled WGS sequence"/>
</dbReference>
<evidence type="ECO:0000313" key="20">
    <source>
        <dbReference type="Proteomes" id="UP000183766"/>
    </source>
</evidence>
<dbReference type="GO" id="GO:1900376">
    <property type="term" value="P:regulation of secondary metabolite biosynthetic process"/>
    <property type="evidence" value="ECO:0007669"/>
    <property type="project" value="TreeGrafter"/>
</dbReference>
<evidence type="ECO:0000313" key="18">
    <source>
        <dbReference type="EMBL" id="SFN09881.1"/>
    </source>
</evidence>
<dbReference type="EMBL" id="DYVL01000210">
    <property type="protein sequence ID" value="HJG14065.1"/>
    <property type="molecule type" value="Genomic_DNA"/>
</dbReference>
<dbReference type="Proteomes" id="UP000283369">
    <property type="component" value="Unassembled WGS sequence"/>
</dbReference>
<dbReference type="EMBL" id="WDEH01000035">
    <property type="protein sequence ID" value="KAB6134605.1"/>
    <property type="molecule type" value="Genomic_DNA"/>
</dbReference>
<dbReference type="EMBL" id="JAIWWW010000026">
    <property type="protein sequence ID" value="MCA4523980.1"/>
    <property type="molecule type" value="Genomic_DNA"/>
</dbReference>
<evidence type="ECO:0000313" key="32">
    <source>
        <dbReference type="Proteomes" id="UP000474077"/>
    </source>
</evidence>
<dbReference type="Gene3D" id="1.10.10.10">
    <property type="entry name" value="Winged helix-like DNA-binding domain superfamily/Winged helix DNA-binding domain"/>
    <property type="match status" value="1"/>
</dbReference>
<reference evidence="21" key="2">
    <citation type="submission" date="2017-04" db="EMBL/GenBank/DDBJ databases">
        <title>Function of individual gut microbiota members based on whole genome sequencing of pure cultures obtained from chicken caecum.</title>
        <authorList>
            <person name="Medvecky M."/>
            <person name="Cejkova D."/>
            <person name="Polansky O."/>
            <person name="Karasova D."/>
            <person name="Kubasova T."/>
            <person name="Cizek A."/>
            <person name="Rychlik I."/>
        </authorList>
    </citation>
    <scope>NUCLEOTIDE SEQUENCE [LARGE SCALE GENOMIC DNA]</scope>
    <source>
        <strain evidence="21">An109</strain>
    </source>
</reference>
<dbReference type="EMBL" id="FNRP01000021">
    <property type="protein sequence ID" value="SEA97894.1"/>
    <property type="molecule type" value="Genomic_DNA"/>
</dbReference>
<sequence>MEEDIYLDKLVRRDIKPTAIRLLVIKEMMQAERAVSLLDLETLLDTVDKSTISRTIALFLSHHLIHSIDDGSGSLKYAVCDNSCNCVVQDLHSHFYCEKCHRTFCLEGTHIPVIDLPEGFTLHSINYVLKGICQECSSVGMTLAMK</sequence>
<organism evidence="15 24">
    <name type="scientific">Bacteroides xylanisolvens</name>
    <dbReference type="NCBI Taxonomy" id="371601"/>
    <lineage>
        <taxon>Bacteria</taxon>
        <taxon>Pseudomonadati</taxon>
        <taxon>Bacteroidota</taxon>
        <taxon>Bacteroidia</taxon>
        <taxon>Bacteroidales</taxon>
        <taxon>Bacteroidaceae</taxon>
        <taxon>Bacteroides</taxon>
    </lineage>
</organism>
<reference evidence="19 20" key="1">
    <citation type="submission" date="2016-10" db="EMBL/GenBank/DDBJ databases">
        <authorList>
            <person name="de Groot N.N."/>
        </authorList>
    </citation>
    <scope>NUCLEOTIDE SEQUENCE [LARGE SCALE GENOMIC DNA]</scope>
    <source>
        <strain evidence="18 20">NLAE-zl-C202</strain>
        <strain evidence="17 19">NLAE-zl-G339</strain>
    </source>
</reference>
<dbReference type="InterPro" id="IPR036390">
    <property type="entry name" value="WH_DNA-bd_sf"/>
</dbReference>
<reference evidence="2" key="8">
    <citation type="submission" date="2019-09" db="EMBL/GenBank/DDBJ databases">
        <authorList>
            <person name="Ross B.D."/>
            <person name="Verster A.J."/>
            <person name="Radey M.C."/>
            <person name="Schmidtke D.T."/>
            <person name="Pope C.E."/>
            <person name="Hoffman L.R."/>
            <person name="Hajjar A.M."/>
            <person name="Peterson S.B."/>
            <person name="Borenstein E."/>
            <person name="Mougous J.D."/>
        </authorList>
    </citation>
    <scope>NUCLEOTIDE SEQUENCE</scope>
    <source>
        <strain evidence="2">H204</strain>
    </source>
</reference>
<evidence type="ECO:0000313" key="31">
    <source>
        <dbReference type="Proteomes" id="UP000471447"/>
    </source>
</evidence>
<dbReference type="Proteomes" id="UP000327007">
    <property type="component" value="Unassembled WGS sequence"/>
</dbReference>
<dbReference type="Proteomes" id="UP000284417">
    <property type="component" value="Unassembled WGS sequence"/>
</dbReference>
<evidence type="ECO:0000313" key="19">
    <source>
        <dbReference type="Proteomes" id="UP000183040"/>
    </source>
</evidence>
<gene>
    <name evidence="11" type="ORF">B5E52_06150</name>
    <name evidence="16" type="ORF">DW027_10105</name>
    <name evidence="15" type="ORF">DW042_16420</name>
    <name evidence="14" type="ORF">DW075_04010</name>
    <name evidence="13" type="ORF">DWW25_17250</name>
    <name evidence="12" type="ORF">DXD03_19125</name>
    <name evidence="2" type="ORF">F6S82_14335</name>
    <name evidence="6" type="ORF">GA398_08340</name>
    <name evidence="5" type="ORF">GA424_18480</name>
    <name evidence="4" type="ORF">GA560_09520</name>
    <name evidence="3" type="ORF">GA574_25195</name>
    <name evidence="8" type="ORF">GAZ26_15200</name>
    <name evidence="7" type="ORF">GAZ43_15830</name>
    <name evidence="1" type="ORF">K8V07_19325</name>
    <name evidence="10" type="ORF">LD004_11855</name>
    <name evidence="9" type="ORF">LDZ35_12260</name>
    <name evidence="17" type="ORF">SAMN04487924_1214</name>
    <name evidence="18" type="ORF">SAMN05216250_12032</name>
</gene>
<reference evidence="22 23" key="5">
    <citation type="submission" date="2018-08" db="EMBL/GenBank/DDBJ databases">
        <title>A genome reference for cultivated species of the human gut microbiota.</title>
        <authorList>
            <person name="Zou Y."/>
            <person name="Xue W."/>
            <person name="Luo G."/>
        </authorList>
    </citation>
    <scope>NUCLEOTIDE SEQUENCE [LARGE SCALE GENOMIC DNA]</scope>
    <source>
        <strain evidence="13 23">AF14-7</strain>
        <strain evidence="16 25">AF38-2</strain>
        <strain evidence="15 24">AF39-6AC</strain>
        <strain evidence="14 26">AF46-11NS</strain>
        <strain evidence="12 22">TF10-34</strain>
    </source>
</reference>
<evidence type="ECO:0000313" key="21">
    <source>
        <dbReference type="Proteomes" id="UP000196036"/>
    </source>
</evidence>
<dbReference type="InterPro" id="IPR002481">
    <property type="entry name" value="FUR"/>
</dbReference>
<evidence type="ECO:0000313" key="9">
    <source>
        <dbReference type="EMBL" id="MCA4523980.1"/>
    </source>
</evidence>
<dbReference type="Proteomes" id="UP000285503">
    <property type="component" value="Unassembled WGS sequence"/>
</dbReference>
<dbReference type="Proteomes" id="UP000438288">
    <property type="component" value="Unassembled WGS sequence"/>
</dbReference>
<dbReference type="Proteomes" id="UP000434604">
    <property type="component" value="Unassembled WGS sequence"/>
</dbReference>
<evidence type="ECO:0000313" key="10">
    <source>
        <dbReference type="EMBL" id="MCA4704311.1"/>
    </source>
</evidence>
<dbReference type="EMBL" id="QRNE01000012">
    <property type="protein sequence ID" value="RHK29028.1"/>
    <property type="molecule type" value="Genomic_DNA"/>
</dbReference>
<name>A0A174GEN7_9BACE</name>
<evidence type="ECO:0000313" key="30">
    <source>
        <dbReference type="Proteomes" id="UP000438288"/>
    </source>
</evidence>
<dbReference type="Proteomes" id="UP000183766">
    <property type="component" value="Unassembled WGS sequence"/>
</dbReference>
<evidence type="ECO:0000313" key="2">
    <source>
        <dbReference type="EMBL" id="KAA9045248.1"/>
    </source>
</evidence>
<proteinExistence type="predicted"/>
<evidence type="ECO:0000313" key="6">
    <source>
        <dbReference type="EMBL" id="KAB6148255.1"/>
    </source>
</evidence>
<dbReference type="Proteomes" id="UP001197958">
    <property type="component" value="Unassembled WGS sequence"/>
</dbReference>
<evidence type="ECO:0000313" key="22">
    <source>
        <dbReference type="Proteomes" id="UP000261210"/>
    </source>
</evidence>
<evidence type="ECO:0000313" key="23">
    <source>
        <dbReference type="Proteomes" id="UP000283369"/>
    </source>
</evidence>
<evidence type="ECO:0000313" key="5">
    <source>
        <dbReference type="EMBL" id="KAB6134605.1"/>
    </source>
</evidence>
<reference evidence="1" key="9">
    <citation type="journal article" date="2021" name="PeerJ">
        <title>Extensive microbial diversity within the chicken gut microbiome revealed by metagenomics and culture.</title>
        <authorList>
            <person name="Gilroy R."/>
            <person name="Ravi A."/>
            <person name="Getino M."/>
            <person name="Pursley I."/>
            <person name="Horton D.L."/>
            <person name="Alikhan N.F."/>
            <person name="Baker D."/>
            <person name="Gharbi K."/>
            <person name="Hall N."/>
            <person name="Watson M."/>
            <person name="Adriaenssens E.M."/>
            <person name="Foster-Nyarko E."/>
            <person name="Jarju S."/>
            <person name="Secka A."/>
            <person name="Antonio M."/>
            <person name="Oren A."/>
            <person name="Chaudhuri R.R."/>
            <person name="La Ragione R."/>
            <person name="Hildebrand F."/>
            <person name="Pallen M.J."/>
        </authorList>
    </citation>
    <scope>NUCLEOTIDE SEQUENCE</scope>
    <source>
        <strain evidence="1">CHK154-13316</strain>
    </source>
</reference>
<evidence type="ECO:0000313" key="12">
    <source>
        <dbReference type="EMBL" id="RGK58805.1"/>
    </source>
</evidence>
<evidence type="ECO:0000313" key="28">
    <source>
        <dbReference type="Proteomes" id="UP000434604"/>
    </source>
</evidence>
<evidence type="ECO:0000313" key="11">
    <source>
        <dbReference type="EMBL" id="OUQ71866.1"/>
    </source>
</evidence>
<dbReference type="Proteomes" id="UP000435059">
    <property type="component" value="Unassembled WGS sequence"/>
</dbReference>
<reference evidence="28 29" key="7">
    <citation type="journal article" date="2019" name="Nat. Med.">
        <title>A library of human gut bacterial isolates paired with longitudinal multiomics data enables mechanistic microbiome research.</title>
        <authorList>
            <person name="Poyet M."/>
            <person name="Groussin M."/>
            <person name="Gibbons S.M."/>
            <person name="Avila-Pacheco J."/>
            <person name="Jiang X."/>
            <person name="Kearney S.M."/>
            <person name="Perrotta A.R."/>
            <person name="Berdy B."/>
            <person name="Zhao S."/>
            <person name="Lieberman T.D."/>
            <person name="Swanson P.K."/>
            <person name="Smith M."/>
            <person name="Roesemann S."/>
            <person name="Alexander J.E."/>
            <person name="Rich S.A."/>
            <person name="Livny J."/>
            <person name="Vlamakis H."/>
            <person name="Clish C."/>
            <person name="Bullock K."/>
            <person name="Deik A."/>
            <person name="Scott J."/>
            <person name="Pierce K.A."/>
            <person name="Xavier R.J."/>
            <person name="Alm E.J."/>
        </authorList>
    </citation>
    <scope>NUCLEOTIDE SEQUENCE [LARGE SCALE GENOMIC DNA]</scope>
    <source>
        <strain evidence="7 30">BIOML-A16</strain>
        <strain evidence="6 28">BIOML-A58</strain>
        <strain evidence="5 33">BIOML-A62</strain>
        <strain evidence="8 31">BIOML-A7</strain>
        <strain evidence="4 32">BIOML-A73</strain>
        <strain evidence="3 29">BIOML-A74</strain>
    </source>
</reference>
<dbReference type="EMBL" id="WDCP01000039">
    <property type="protein sequence ID" value="KAB6338151.1"/>
    <property type="molecule type" value="Genomic_DNA"/>
</dbReference>
<dbReference type="Proteomes" id="UP000183040">
    <property type="component" value="Unassembled WGS sequence"/>
</dbReference>
<dbReference type="PANTHER" id="PTHR33202:SF22">
    <property type="entry name" value="HYDROGEN PEROXIDE SENSITIVE REPRESSOR"/>
    <property type="match status" value="1"/>
</dbReference>
<evidence type="ECO:0000313" key="13">
    <source>
        <dbReference type="EMBL" id="RGV11032.1"/>
    </source>
</evidence>
<dbReference type="EMBL" id="VYQC01000008">
    <property type="protein sequence ID" value="KAA9045248.1"/>
    <property type="molecule type" value="Genomic_DNA"/>
</dbReference>
<dbReference type="Proteomes" id="UP001198461">
    <property type="component" value="Unassembled WGS sequence"/>
</dbReference>
<evidence type="ECO:0000313" key="8">
    <source>
        <dbReference type="EMBL" id="KAB6422038.1"/>
    </source>
</evidence>
<reference evidence="1" key="10">
    <citation type="submission" date="2021-09" db="EMBL/GenBank/DDBJ databases">
        <authorList>
            <person name="Gilroy R."/>
        </authorList>
    </citation>
    <scope>NUCLEOTIDE SEQUENCE</scope>
    <source>
        <strain evidence="1">CHK154-13316</strain>
    </source>
</reference>
<reference evidence="27" key="4">
    <citation type="journal article" date="2018" name="J. Anim. Genet.">
        <title>Acquired interbacterial defense systems protect against interspecies antagonism in the human gut microbiome.</title>
        <authorList>
            <person name="Ross B.D."/>
            <person name="Verster A.J."/>
            <person name="Radey M.C."/>
            <person name="Schmidtke D.T."/>
            <person name="Pope C.E."/>
            <person name="Hoffman L.R."/>
            <person name="Hajjar A."/>
            <person name="Peterson S.B."/>
            <person name="Borenstein E."/>
            <person name="Mougous J."/>
        </authorList>
    </citation>
    <scope>NUCLEOTIDE SEQUENCE [LARGE SCALE GENOMIC DNA]</scope>
    <source>
        <strain evidence="27">H204</strain>
    </source>
</reference>
<dbReference type="EMBL" id="WDCG01000016">
    <property type="protein sequence ID" value="KAB6422038.1"/>
    <property type="molecule type" value="Genomic_DNA"/>
</dbReference>
<evidence type="ECO:0000313" key="27">
    <source>
        <dbReference type="Proteomes" id="UP000327007"/>
    </source>
</evidence>
<dbReference type="EMBL" id="WDED01000010">
    <property type="protein sequence ID" value="KAB6148255.1"/>
    <property type="molecule type" value="Genomic_DNA"/>
</dbReference>
<evidence type="ECO:0000313" key="4">
    <source>
        <dbReference type="EMBL" id="KAB6083587.1"/>
    </source>
</evidence>
<evidence type="ECO:0000313" key="24">
    <source>
        <dbReference type="Proteomes" id="UP000284417"/>
    </source>
</evidence>
<evidence type="ECO:0000313" key="26">
    <source>
        <dbReference type="Proteomes" id="UP000285503"/>
    </source>
</evidence>
<dbReference type="EMBL" id="QSQU01000034">
    <property type="protein sequence ID" value="RGK58805.1"/>
    <property type="molecule type" value="Genomic_DNA"/>
</dbReference>
<dbReference type="Proteomes" id="UP000261210">
    <property type="component" value="Unassembled WGS sequence"/>
</dbReference>
<evidence type="ECO:0000313" key="1">
    <source>
        <dbReference type="EMBL" id="HJG14065.1"/>
    </source>
</evidence>
<dbReference type="Proteomes" id="UP000471447">
    <property type="component" value="Unassembled WGS sequence"/>
</dbReference>
<dbReference type="GO" id="GO:0000976">
    <property type="term" value="F:transcription cis-regulatory region binding"/>
    <property type="evidence" value="ECO:0007669"/>
    <property type="project" value="TreeGrafter"/>
</dbReference>
<evidence type="ECO:0000313" key="25">
    <source>
        <dbReference type="Proteomes" id="UP000284495"/>
    </source>
</evidence>
<evidence type="ECO:0000313" key="33">
    <source>
        <dbReference type="Proteomes" id="UP000487596"/>
    </source>
</evidence>
<dbReference type="EMBL" id="WDES01000064">
    <property type="protein sequence ID" value="KAB6081121.1"/>
    <property type="molecule type" value="Genomic_DNA"/>
</dbReference>
<dbReference type="Proteomes" id="UP000196036">
    <property type="component" value="Unassembled WGS sequence"/>
</dbReference>
<dbReference type="Proteomes" id="UP000284495">
    <property type="component" value="Unassembled WGS sequence"/>
</dbReference>
<accession>A0A174GEN7</accession>
<protein>
    <submittedName>
        <fullName evidence="17">Fur family transcriptional regulator, ferric uptake regulator</fullName>
    </submittedName>
    <submittedName>
        <fullName evidence="15">Transcriptional repressor</fullName>
    </submittedName>
</protein>
<dbReference type="EMBL" id="QROC01000023">
    <property type="protein sequence ID" value="RHK93113.1"/>
    <property type="molecule type" value="Genomic_DNA"/>
</dbReference>
<evidence type="ECO:0000313" key="7">
    <source>
        <dbReference type="EMBL" id="KAB6338151.1"/>
    </source>
</evidence>
<dbReference type="EMBL" id="QROO01000011">
    <property type="protein sequence ID" value="RHL38079.1"/>
    <property type="molecule type" value="Genomic_DNA"/>
</dbReference>
<dbReference type="GO" id="GO:0045892">
    <property type="term" value="P:negative regulation of DNA-templated transcription"/>
    <property type="evidence" value="ECO:0007669"/>
    <property type="project" value="TreeGrafter"/>
</dbReference>
<dbReference type="GO" id="GO:0003700">
    <property type="term" value="F:DNA-binding transcription factor activity"/>
    <property type="evidence" value="ECO:0007669"/>
    <property type="project" value="InterPro"/>
</dbReference>
<dbReference type="Proteomes" id="UP000487596">
    <property type="component" value="Unassembled WGS sequence"/>
</dbReference>
<dbReference type="RefSeq" id="WP_004314986.1">
    <property type="nucleotide sequence ID" value="NZ_AP031409.1"/>
</dbReference>
<dbReference type="EMBL" id="WDER01000020">
    <property type="protein sequence ID" value="KAB6083587.1"/>
    <property type="molecule type" value="Genomic_DNA"/>
</dbReference>
<evidence type="ECO:0000313" key="16">
    <source>
        <dbReference type="EMBL" id="RHL38079.1"/>
    </source>
</evidence>
<dbReference type="EMBL" id="NFLW01000008">
    <property type="protein sequence ID" value="OUQ71866.1"/>
    <property type="molecule type" value="Genomic_DNA"/>
</dbReference>
<dbReference type="GO" id="GO:0008270">
    <property type="term" value="F:zinc ion binding"/>
    <property type="evidence" value="ECO:0007669"/>
    <property type="project" value="TreeGrafter"/>
</dbReference>
<evidence type="ECO:0000313" key="14">
    <source>
        <dbReference type="EMBL" id="RHK29028.1"/>
    </source>
</evidence>
<dbReference type="PANTHER" id="PTHR33202">
    <property type="entry name" value="ZINC UPTAKE REGULATION PROTEIN"/>
    <property type="match status" value="1"/>
</dbReference>
<dbReference type="InterPro" id="IPR036388">
    <property type="entry name" value="WH-like_DNA-bd_sf"/>
</dbReference>
<evidence type="ECO:0000313" key="15">
    <source>
        <dbReference type="EMBL" id="RHK93113.1"/>
    </source>
</evidence>
<dbReference type="Proteomes" id="UP000474077">
    <property type="component" value="Unassembled WGS sequence"/>
</dbReference>
<dbReference type="EMBL" id="QRYV01000044">
    <property type="protein sequence ID" value="RGV11032.1"/>
    <property type="molecule type" value="Genomic_DNA"/>
</dbReference>
<dbReference type="EMBL" id="JAIWYE010000023">
    <property type="protein sequence ID" value="MCA4704311.1"/>
    <property type="molecule type" value="Genomic_DNA"/>
</dbReference>
<dbReference type="AlphaFoldDB" id="A0A174GEN7"/>
<dbReference type="SUPFAM" id="SSF46785">
    <property type="entry name" value="Winged helix' DNA-binding domain"/>
    <property type="match status" value="1"/>
</dbReference>